<evidence type="ECO:0000313" key="2">
    <source>
        <dbReference type="Proteomes" id="UP000437748"/>
    </source>
</evidence>
<dbReference type="RefSeq" id="WP_153421290.1">
    <property type="nucleotide sequence ID" value="NZ_WFLM01000005.1"/>
</dbReference>
<name>A0A6N6VSV5_9BACT</name>
<keyword evidence="2" id="KW-1185">Reference proteome</keyword>
<evidence type="ECO:0008006" key="3">
    <source>
        <dbReference type="Google" id="ProtNLM"/>
    </source>
</evidence>
<evidence type="ECO:0000313" key="1">
    <source>
        <dbReference type="EMBL" id="KAB8036875.1"/>
    </source>
</evidence>
<organism evidence="1 2">
    <name type="scientific">Silvanigrella paludirubra</name>
    <dbReference type="NCBI Taxonomy" id="2499159"/>
    <lineage>
        <taxon>Bacteria</taxon>
        <taxon>Pseudomonadati</taxon>
        <taxon>Bdellovibrionota</taxon>
        <taxon>Oligoflexia</taxon>
        <taxon>Silvanigrellales</taxon>
        <taxon>Silvanigrellaceae</taxon>
        <taxon>Silvanigrella</taxon>
    </lineage>
</organism>
<sequence length="229" mass="26255">MQSDFLLRALYITKDPDIAPIIEGALRRCGAKKILACKTVSEAIDNIIDKKFQTHFVIEDVTVFEQYHFFPIQFINSCKRFKVPPPCLGLCEIKENFNINLLKSGRYVDYVPKPLNESFLEQRIRSSFQKSYQYQSGKMLVEVIESLINKKDIEKAYSLLLPALARKPNSPELIILISKVFFELKETAFSEVAVRYLISKNKNDVAAKNMLAKILLSTGRVKEANKLEL</sequence>
<accession>A0A6N6VSV5</accession>
<dbReference type="Proteomes" id="UP000437748">
    <property type="component" value="Unassembled WGS sequence"/>
</dbReference>
<proteinExistence type="predicted"/>
<comment type="caution">
    <text evidence="1">The sequence shown here is derived from an EMBL/GenBank/DDBJ whole genome shotgun (WGS) entry which is preliminary data.</text>
</comment>
<gene>
    <name evidence="1" type="ORF">GCL60_13600</name>
</gene>
<dbReference type="OrthoDB" id="5293469at2"/>
<dbReference type="SUPFAM" id="SSF52172">
    <property type="entry name" value="CheY-like"/>
    <property type="match status" value="1"/>
</dbReference>
<dbReference type="InterPro" id="IPR011990">
    <property type="entry name" value="TPR-like_helical_dom_sf"/>
</dbReference>
<protein>
    <recommendedName>
        <fullName evidence="3">Response regulatory domain-containing protein</fullName>
    </recommendedName>
</protein>
<dbReference type="AlphaFoldDB" id="A0A6N6VSV5"/>
<reference evidence="1 2" key="1">
    <citation type="submission" date="2019-10" db="EMBL/GenBank/DDBJ databases">
        <title>New species of Slilvanegrellaceae.</title>
        <authorList>
            <person name="Pitt A."/>
            <person name="Hahn M.W."/>
        </authorList>
    </citation>
    <scope>NUCLEOTIDE SEQUENCE [LARGE SCALE GENOMIC DNA]</scope>
    <source>
        <strain evidence="1 2">SP-Ram-0.45-NSY-1</strain>
    </source>
</reference>
<dbReference type="Gene3D" id="1.25.40.10">
    <property type="entry name" value="Tetratricopeptide repeat domain"/>
    <property type="match status" value="1"/>
</dbReference>
<dbReference type="SUPFAM" id="SSF48452">
    <property type="entry name" value="TPR-like"/>
    <property type="match status" value="1"/>
</dbReference>
<dbReference type="EMBL" id="WFLM01000005">
    <property type="protein sequence ID" value="KAB8036875.1"/>
    <property type="molecule type" value="Genomic_DNA"/>
</dbReference>
<dbReference type="InterPro" id="IPR011006">
    <property type="entry name" value="CheY-like_superfamily"/>
</dbReference>